<keyword evidence="4" id="KW-0862">Zinc</keyword>
<evidence type="ECO:0000313" key="11">
    <source>
        <dbReference type="Proteomes" id="UP001140560"/>
    </source>
</evidence>
<gene>
    <name evidence="10" type="ORF">N0V83_003680</name>
</gene>
<name>A0A9W8YBV2_9PLEO</name>
<feature type="region of interest" description="Disordered" evidence="8">
    <location>
        <begin position="472"/>
        <end position="496"/>
    </location>
</feature>
<feature type="domain" description="C2H2-type" evidence="9">
    <location>
        <begin position="647"/>
        <end position="672"/>
    </location>
</feature>
<evidence type="ECO:0000256" key="6">
    <source>
        <dbReference type="ARBA" id="ARBA00023163"/>
    </source>
</evidence>
<evidence type="ECO:0000256" key="5">
    <source>
        <dbReference type="ARBA" id="ARBA00023015"/>
    </source>
</evidence>
<evidence type="ECO:0000256" key="3">
    <source>
        <dbReference type="ARBA" id="ARBA00022771"/>
    </source>
</evidence>
<dbReference type="OrthoDB" id="3942336at2759"/>
<feature type="region of interest" description="Disordered" evidence="8">
    <location>
        <begin position="395"/>
        <end position="428"/>
    </location>
</feature>
<dbReference type="InterPro" id="IPR013087">
    <property type="entry name" value="Znf_C2H2_type"/>
</dbReference>
<feature type="domain" description="C2H2-type" evidence="9">
    <location>
        <begin position="678"/>
        <end position="705"/>
    </location>
</feature>
<reference evidence="10" key="1">
    <citation type="submission" date="2022-10" db="EMBL/GenBank/DDBJ databases">
        <title>Tapping the CABI collections for fungal endophytes: first genome assemblies for Collariella, Neodidymelliopsis, Ascochyta clinopodiicola, Didymella pomorum, Didymosphaeria variabile, Neocosmospora piperis and Neocucurbitaria cava.</title>
        <authorList>
            <person name="Hill R."/>
        </authorList>
    </citation>
    <scope>NUCLEOTIDE SEQUENCE</scope>
    <source>
        <strain evidence="10">IMI 356814</strain>
    </source>
</reference>
<evidence type="ECO:0000256" key="4">
    <source>
        <dbReference type="ARBA" id="ARBA00022833"/>
    </source>
</evidence>
<keyword evidence="2" id="KW-0479">Metal-binding</keyword>
<dbReference type="SMART" id="SM00355">
    <property type="entry name" value="ZnF_C2H2"/>
    <property type="match status" value="4"/>
</dbReference>
<evidence type="ECO:0000259" key="9">
    <source>
        <dbReference type="SMART" id="SM00355"/>
    </source>
</evidence>
<evidence type="ECO:0000313" key="10">
    <source>
        <dbReference type="EMBL" id="KAJ4373385.1"/>
    </source>
</evidence>
<dbReference type="InterPro" id="IPR051061">
    <property type="entry name" value="Zinc_finger_trans_reg"/>
</dbReference>
<feature type="compositionally biased region" description="Low complexity" evidence="8">
    <location>
        <begin position="419"/>
        <end position="428"/>
    </location>
</feature>
<evidence type="ECO:0000256" key="7">
    <source>
        <dbReference type="ARBA" id="ARBA00023242"/>
    </source>
</evidence>
<dbReference type="GO" id="GO:0006357">
    <property type="term" value="P:regulation of transcription by RNA polymerase II"/>
    <property type="evidence" value="ECO:0007669"/>
    <property type="project" value="TreeGrafter"/>
</dbReference>
<dbReference type="GO" id="GO:0008270">
    <property type="term" value="F:zinc ion binding"/>
    <property type="evidence" value="ECO:0007669"/>
    <property type="project" value="UniProtKB-KW"/>
</dbReference>
<organism evidence="10 11">
    <name type="scientific">Neocucurbitaria cava</name>
    <dbReference type="NCBI Taxonomy" id="798079"/>
    <lineage>
        <taxon>Eukaryota</taxon>
        <taxon>Fungi</taxon>
        <taxon>Dikarya</taxon>
        <taxon>Ascomycota</taxon>
        <taxon>Pezizomycotina</taxon>
        <taxon>Dothideomycetes</taxon>
        <taxon>Pleosporomycetidae</taxon>
        <taxon>Pleosporales</taxon>
        <taxon>Pleosporineae</taxon>
        <taxon>Cucurbitariaceae</taxon>
        <taxon>Neocucurbitaria</taxon>
    </lineage>
</organism>
<dbReference type="PANTHER" id="PTHR46179">
    <property type="entry name" value="ZINC FINGER PROTEIN"/>
    <property type="match status" value="1"/>
</dbReference>
<evidence type="ECO:0000256" key="2">
    <source>
        <dbReference type="ARBA" id="ARBA00022723"/>
    </source>
</evidence>
<comment type="caution">
    <text evidence="10">The sequence shown here is derived from an EMBL/GenBank/DDBJ whole genome shotgun (WGS) entry which is preliminary data.</text>
</comment>
<dbReference type="Gene3D" id="3.30.160.60">
    <property type="entry name" value="Classic Zinc Finger"/>
    <property type="match status" value="1"/>
</dbReference>
<keyword evidence="7" id="KW-0539">Nucleus</keyword>
<dbReference type="Proteomes" id="UP001140560">
    <property type="component" value="Unassembled WGS sequence"/>
</dbReference>
<accession>A0A9W8YBV2</accession>
<proteinExistence type="predicted"/>
<evidence type="ECO:0000256" key="1">
    <source>
        <dbReference type="ARBA" id="ARBA00004123"/>
    </source>
</evidence>
<dbReference type="EMBL" id="JAPEUY010000005">
    <property type="protein sequence ID" value="KAJ4373385.1"/>
    <property type="molecule type" value="Genomic_DNA"/>
</dbReference>
<keyword evidence="5" id="KW-0805">Transcription regulation</keyword>
<feature type="domain" description="C2H2-type" evidence="9">
    <location>
        <begin position="616"/>
        <end position="642"/>
    </location>
</feature>
<dbReference type="GO" id="GO:0005634">
    <property type="term" value="C:nucleus"/>
    <property type="evidence" value="ECO:0007669"/>
    <property type="project" value="UniProtKB-SubCell"/>
</dbReference>
<feature type="compositionally biased region" description="Acidic residues" evidence="8">
    <location>
        <begin position="809"/>
        <end position="823"/>
    </location>
</feature>
<keyword evidence="11" id="KW-1185">Reference proteome</keyword>
<feature type="domain" description="C2H2-type" evidence="9">
    <location>
        <begin position="729"/>
        <end position="756"/>
    </location>
</feature>
<sequence length="835" mass="93759">MERFAITSHDSARLKSFTTQAVKENRLTTGTWRKRTWIGFVTLSRMIRAFLTHHIEHGAWNFDVIMSKCLSVVLISSLACRSGDIARSHGYKGMEYMQYKHIELYLPDDVGDEPQFHQLRAAVNIEFAKGAKQTLNENFIRYLRPLDDVESVHVCPIALLLVHALRNGLVHGTTVEEVLRHTLAQADRHVKWIYPDRPILTAIARKPSRCDLDVVTSPWQINDTVKQMGVLSGMLTRVHAHALRLGAIRDYAHMPKNTSNTIVSTDDLRRFAGHSHTAMTKGVTEKYVGDIASEYYNNRAAMGGVHHRREPKFAVDKQAVLRTKGPVTKDEMQADIDIHMPDKTIGDLTRNERTSVTHRVRRQRVETLATSAVAEPLSIRTSSNGKLKAAPALAQAKAKDVPSRKPKPTTSVARDVGSKDSAVGSSSSEDLVLLSTIDPALLDEESLAALHVPDANIDALQATIFGAANENEAGQDTETAPGLEGIATDPSSQDHGEDAARIVLGQGPEDTDRTVSNAVDWINSYAKYNVVNNAIFARNWLSFSEKGASFEESIGHHAMRGNSRDEPTPYMFHCQQTPGCTYSNIREYHVTQHEGICSELLVEAVKKAENTDEDVLRCTFPGCEYATKCGERLLQLHVRYKHNWEPRTCEECDDGTIYYTKWALSNHQQSVHSGRWPAKCTFPLCPDKQDFKSAGSMEYHLKRKHNLLTAESRIPYMPPRPEKTPWVTQTCVRSSCPSQSTFDRRSKMMRHLKSYHNMSIEEAEDLINNNAVTQAIIPEQRIVGPNRNAKRLRNRKIAAADKENVSPDPLDDAQYADEEEEDTGATKKMKKQRKK</sequence>
<feature type="region of interest" description="Disordered" evidence="8">
    <location>
        <begin position="796"/>
        <end position="835"/>
    </location>
</feature>
<evidence type="ECO:0000256" key="8">
    <source>
        <dbReference type="SAM" id="MobiDB-lite"/>
    </source>
</evidence>
<dbReference type="AlphaFoldDB" id="A0A9W8YBV2"/>
<keyword evidence="6" id="KW-0804">Transcription</keyword>
<keyword evidence="3" id="KW-0863">Zinc-finger</keyword>
<protein>
    <recommendedName>
        <fullName evidence="9">C2H2-type domain-containing protein</fullName>
    </recommendedName>
</protein>
<dbReference type="PANTHER" id="PTHR46179:SF13">
    <property type="entry name" value="C2H2-TYPE DOMAIN-CONTAINING PROTEIN"/>
    <property type="match status" value="1"/>
</dbReference>
<comment type="subcellular location">
    <subcellularLocation>
        <location evidence="1">Nucleus</location>
    </subcellularLocation>
</comment>